<gene>
    <name evidence="2" type="ORF">GCM10007423_12090</name>
</gene>
<sequence>MENQKQKGRPSKEKGTAKREHFSVWVSADQKRQINELIGKSGLSASQFFLTLALDIPFKRPKKRTLPKATAETIRTLEQLAGVLSVAVLKTKGYQMLSGQWEHSSQRVRLLADLITLWIFENFEIRCFQKSLSQICSSADELAVYLNHSMGERQSKLLMLERVKAIHRRASDLLRKYEAYYASPLEELVPIWKDQNPDPNSLHDQIEKALRMVHKRIEG</sequence>
<evidence type="ECO:0000313" key="2">
    <source>
        <dbReference type="EMBL" id="GGH26812.1"/>
    </source>
</evidence>
<evidence type="ECO:0000256" key="1">
    <source>
        <dbReference type="SAM" id="MobiDB-lite"/>
    </source>
</evidence>
<accession>A0ABQ1YIR1</accession>
<feature type="compositionally biased region" description="Basic and acidic residues" evidence="1">
    <location>
        <begin position="10"/>
        <end position="20"/>
    </location>
</feature>
<reference evidence="3" key="1">
    <citation type="journal article" date="2019" name="Int. J. Syst. Evol. Microbiol.">
        <title>The Global Catalogue of Microorganisms (GCM) 10K type strain sequencing project: providing services to taxonomists for standard genome sequencing and annotation.</title>
        <authorList>
            <consortium name="The Broad Institute Genomics Platform"/>
            <consortium name="The Broad Institute Genome Sequencing Center for Infectious Disease"/>
            <person name="Wu L."/>
            <person name="Ma J."/>
        </authorList>
    </citation>
    <scope>NUCLEOTIDE SEQUENCE [LARGE SCALE GENOMIC DNA]</scope>
    <source>
        <strain evidence="3">CGMCC 1.15288</strain>
    </source>
</reference>
<protein>
    <submittedName>
        <fullName evidence="2">Uncharacterized protein</fullName>
    </submittedName>
</protein>
<feature type="region of interest" description="Disordered" evidence="1">
    <location>
        <begin position="1"/>
        <end position="20"/>
    </location>
</feature>
<keyword evidence="3" id="KW-1185">Reference proteome</keyword>
<name>A0ABQ1YIR1_9BACT</name>
<evidence type="ECO:0000313" key="3">
    <source>
        <dbReference type="Proteomes" id="UP000600214"/>
    </source>
</evidence>
<proteinExistence type="predicted"/>
<comment type="caution">
    <text evidence="2">The sequence shown here is derived from an EMBL/GenBank/DDBJ whole genome shotgun (WGS) entry which is preliminary data.</text>
</comment>
<dbReference type="Proteomes" id="UP000600214">
    <property type="component" value="Unassembled WGS sequence"/>
</dbReference>
<dbReference type="RefSeq" id="WP_188929659.1">
    <property type="nucleotide sequence ID" value="NZ_BMIA01000001.1"/>
</dbReference>
<dbReference type="EMBL" id="BMIA01000001">
    <property type="protein sequence ID" value="GGH26812.1"/>
    <property type="molecule type" value="Genomic_DNA"/>
</dbReference>
<organism evidence="2 3">
    <name type="scientific">Dyadobacter endophyticus</name>
    <dbReference type="NCBI Taxonomy" id="1749036"/>
    <lineage>
        <taxon>Bacteria</taxon>
        <taxon>Pseudomonadati</taxon>
        <taxon>Bacteroidota</taxon>
        <taxon>Cytophagia</taxon>
        <taxon>Cytophagales</taxon>
        <taxon>Spirosomataceae</taxon>
        <taxon>Dyadobacter</taxon>
    </lineage>
</organism>